<dbReference type="GO" id="GO:0004821">
    <property type="term" value="F:histidine-tRNA ligase activity"/>
    <property type="evidence" value="ECO:0007669"/>
    <property type="project" value="TreeGrafter"/>
</dbReference>
<dbReference type="GO" id="GO:0005829">
    <property type="term" value="C:cytosol"/>
    <property type="evidence" value="ECO:0007669"/>
    <property type="project" value="TreeGrafter"/>
</dbReference>
<evidence type="ECO:0000313" key="1">
    <source>
        <dbReference type="EMBL" id="CAF4339038.1"/>
    </source>
</evidence>
<dbReference type="Gene3D" id="3.30.930.10">
    <property type="entry name" value="Bira Bifunctional Protein, Domain 2"/>
    <property type="match status" value="1"/>
</dbReference>
<dbReference type="AlphaFoldDB" id="A0A820K734"/>
<protein>
    <submittedName>
        <fullName evidence="1">Uncharacterized protein</fullName>
    </submittedName>
</protein>
<dbReference type="GO" id="GO:0006427">
    <property type="term" value="P:histidyl-tRNA aminoacylation"/>
    <property type="evidence" value="ECO:0007669"/>
    <property type="project" value="TreeGrafter"/>
</dbReference>
<sequence>FAVCGVPDSHFRPISSSVDKLDKTPWHVVRNEMINEKGLSPEVADKIWSYVQMHGNADLIDKLRTDVQLMTQKSAREALDGLEVLFRYLTLYGVMDKITFDLKLARGLD</sequence>
<feature type="non-terminal residue" evidence="1">
    <location>
        <position position="109"/>
    </location>
</feature>
<comment type="caution">
    <text evidence="1">The sequence shown here is derived from an EMBL/GenBank/DDBJ whole genome shotgun (WGS) entry which is preliminary data.</text>
</comment>
<dbReference type="GO" id="GO:0042802">
    <property type="term" value="F:identical protein binding"/>
    <property type="evidence" value="ECO:0007669"/>
    <property type="project" value="TreeGrafter"/>
</dbReference>
<dbReference type="PANTHER" id="PTHR11476">
    <property type="entry name" value="HISTIDYL-TRNA SYNTHETASE"/>
    <property type="match status" value="1"/>
</dbReference>
<feature type="non-terminal residue" evidence="1">
    <location>
        <position position="1"/>
    </location>
</feature>
<organism evidence="1 2">
    <name type="scientific">Rotaria sordida</name>
    <dbReference type="NCBI Taxonomy" id="392033"/>
    <lineage>
        <taxon>Eukaryota</taxon>
        <taxon>Metazoa</taxon>
        <taxon>Spiralia</taxon>
        <taxon>Gnathifera</taxon>
        <taxon>Rotifera</taxon>
        <taxon>Eurotatoria</taxon>
        <taxon>Bdelloidea</taxon>
        <taxon>Philodinida</taxon>
        <taxon>Philodinidae</taxon>
        <taxon>Rotaria</taxon>
    </lineage>
</organism>
<dbReference type="SUPFAM" id="SSF55681">
    <property type="entry name" value="Class II aaRS and biotin synthetases"/>
    <property type="match status" value="1"/>
</dbReference>
<dbReference type="InterPro" id="IPR045864">
    <property type="entry name" value="aa-tRNA-synth_II/BPL/LPL"/>
</dbReference>
<accession>A0A820K734</accession>
<evidence type="ECO:0000313" key="2">
    <source>
        <dbReference type="Proteomes" id="UP000663836"/>
    </source>
</evidence>
<dbReference type="Proteomes" id="UP000663836">
    <property type="component" value="Unassembled WGS sequence"/>
</dbReference>
<dbReference type="GO" id="GO:0032543">
    <property type="term" value="P:mitochondrial translation"/>
    <property type="evidence" value="ECO:0007669"/>
    <property type="project" value="TreeGrafter"/>
</dbReference>
<dbReference type="GO" id="GO:0005739">
    <property type="term" value="C:mitochondrion"/>
    <property type="evidence" value="ECO:0007669"/>
    <property type="project" value="TreeGrafter"/>
</dbReference>
<dbReference type="EMBL" id="CAJOBD010046973">
    <property type="protein sequence ID" value="CAF4339038.1"/>
    <property type="molecule type" value="Genomic_DNA"/>
</dbReference>
<dbReference type="PANTHER" id="PTHR11476:SF7">
    <property type="entry name" value="HISTIDINE--TRNA LIGASE"/>
    <property type="match status" value="1"/>
</dbReference>
<reference evidence="1" key="1">
    <citation type="submission" date="2021-02" db="EMBL/GenBank/DDBJ databases">
        <authorList>
            <person name="Nowell W R."/>
        </authorList>
    </citation>
    <scope>NUCLEOTIDE SEQUENCE</scope>
</reference>
<dbReference type="GO" id="GO:0003723">
    <property type="term" value="F:RNA binding"/>
    <property type="evidence" value="ECO:0007669"/>
    <property type="project" value="TreeGrafter"/>
</dbReference>
<name>A0A820K734_9BILA</name>
<gene>
    <name evidence="1" type="ORF">JBS370_LOCUS41560</name>
</gene>
<proteinExistence type="predicted"/>